<accession>A0A419SK54</accession>
<proteinExistence type="predicted"/>
<comment type="caution">
    <text evidence="1">The sequence shown here is derived from an EMBL/GenBank/DDBJ whole genome shotgun (WGS) entry which is preliminary data.</text>
</comment>
<sequence length="71" mass="7873">MGQQREWMIVLQCPCSPYDNIIITDQVMQDGLVMVCSQCARPLVILGSDGHLYLIGDVIIEHAVGNDDPDE</sequence>
<name>A0A419SK54_9BACL</name>
<reference evidence="1 2" key="1">
    <citation type="submission" date="2016-08" db="EMBL/GenBank/DDBJ databases">
        <title>Novel Firmicute Genomes.</title>
        <authorList>
            <person name="Poppleton D.I."/>
            <person name="Gribaldo S."/>
        </authorList>
    </citation>
    <scope>NUCLEOTIDE SEQUENCE [LARGE SCALE GENOMIC DNA]</scope>
    <source>
        <strain evidence="1 2">RAOx-1</strain>
    </source>
</reference>
<dbReference type="RefSeq" id="WP_120189624.1">
    <property type="nucleotide sequence ID" value="NZ_MCHY01000008.1"/>
</dbReference>
<dbReference type="EMBL" id="MCHY01000008">
    <property type="protein sequence ID" value="RKD24330.1"/>
    <property type="molecule type" value="Genomic_DNA"/>
</dbReference>
<dbReference type="Proteomes" id="UP000284219">
    <property type="component" value="Unassembled WGS sequence"/>
</dbReference>
<protein>
    <submittedName>
        <fullName evidence="1">Uncharacterized protein</fullName>
    </submittedName>
</protein>
<evidence type="ECO:0000313" key="2">
    <source>
        <dbReference type="Proteomes" id="UP000284219"/>
    </source>
</evidence>
<dbReference type="OrthoDB" id="2679462at2"/>
<evidence type="ECO:0000313" key="1">
    <source>
        <dbReference type="EMBL" id="RKD24330.1"/>
    </source>
</evidence>
<organism evidence="1 2">
    <name type="scientific">Ammoniphilus oxalaticus</name>
    <dbReference type="NCBI Taxonomy" id="66863"/>
    <lineage>
        <taxon>Bacteria</taxon>
        <taxon>Bacillati</taxon>
        <taxon>Bacillota</taxon>
        <taxon>Bacilli</taxon>
        <taxon>Bacillales</taxon>
        <taxon>Paenibacillaceae</taxon>
        <taxon>Aneurinibacillus group</taxon>
        <taxon>Ammoniphilus</taxon>
    </lineage>
</organism>
<keyword evidence="2" id="KW-1185">Reference proteome</keyword>
<gene>
    <name evidence="1" type="ORF">BEP19_08000</name>
</gene>
<dbReference type="AlphaFoldDB" id="A0A419SK54"/>